<evidence type="ECO:0000259" key="3">
    <source>
        <dbReference type="Pfam" id="PF18962"/>
    </source>
</evidence>
<keyword evidence="1 2" id="KW-0732">Signal</keyword>
<dbReference type="NCBIfam" id="TIGR04183">
    <property type="entry name" value="Por_Secre_tail"/>
    <property type="match status" value="1"/>
</dbReference>
<reference evidence="5" key="1">
    <citation type="journal article" date="2019" name="Int. J. Syst. Evol. Microbiol.">
        <title>The Global Catalogue of Microorganisms (GCM) 10K type strain sequencing project: providing services to taxonomists for standard genome sequencing and annotation.</title>
        <authorList>
            <consortium name="The Broad Institute Genomics Platform"/>
            <consortium name="The Broad Institute Genome Sequencing Center for Infectious Disease"/>
            <person name="Wu L."/>
            <person name="Ma J."/>
        </authorList>
    </citation>
    <scope>NUCLEOTIDE SEQUENCE [LARGE SCALE GENOMIC DNA]</scope>
    <source>
        <strain evidence="5">NBRC 103627</strain>
    </source>
</reference>
<keyword evidence="5" id="KW-1185">Reference proteome</keyword>
<protein>
    <submittedName>
        <fullName evidence="4">T9SS type A sorting domain-containing protein</fullName>
    </submittedName>
</protein>
<dbReference type="InterPro" id="IPR026444">
    <property type="entry name" value="Secre_tail"/>
</dbReference>
<feature type="domain" description="Secretion system C-terminal sorting" evidence="3">
    <location>
        <begin position="593"/>
        <end position="660"/>
    </location>
</feature>
<organism evidence="4 5">
    <name type="scientific">Flavobacterium chungangensis</name>
    <dbReference type="NCBI Taxonomy" id="2708132"/>
    <lineage>
        <taxon>Bacteria</taxon>
        <taxon>Pseudomonadati</taxon>
        <taxon>Bacteroidota</taxon>
        <taxon>Flavobacteriia</taxon>
        <taxon>Flavobacteriales</taxon>
        <taxon>Flavobacteriaceae</taxon>
        <taxon>Flavobacterium</taxon>
    </lineage>
</organism>
<sequence length="662" mass="72403">MKKTLLCFLFLLPTLIFAQISKLETCQNYPLFDLTTKSAELIGNLNPLQTNISYHLSLEDANNNVNAIPDPVRYSSYNPRTIYARINNNGTISTNYFELGFYPSFEVQYLTTAITCDQPKSQIMIVGPGGNTTYYYSLDYGETYKPTSFFYLDPGNYTVLIRDSKNCAPLNNPLHIQVGSYTPLIANATVTEGVSCGDKDLVTITGTGGASFYTYSFDGKNYSASNVSSELKAGTHTVYIKDQVGCIASTNVTVNQYKSTLSSMAAITNTTCNNKGSIKIVTEGGKLPYQYSINGAPYITNQTFNFTLNNLEPGAYSITTKDDANCTFTQNILIRQYNPISVDLTAKNVSCKSAADGSIEANATGGVFPYKFQLRNAIGTQLTDPQSSNIFKYLGVGDYTVDVIDAVNCSIRSSIIHISEPDPISVSVNIENQTITVNAVGGTGKYLYSLDPFERVTNNVFTNVSFGNHEIYVIDENGCYTMLYITVNPPAPLIDGKKEMVLEFKSGQTLGDLVINGQNIKWYSRPGTSPTGKTSKVAIEPSLPLSTVLVDGVTYYASQTINGIESKERLAVTAKLNGSLSNPDFDLTSFQFYPNPVKHILSVKNKSAIEDIQIFSVLGQSVISKKLNSTEAQIDLSHLASGLYILNIKSDGKEKAVKFIKE</sequence>
<feature type="signal peptide" evidence="2">
    <location>
        <begin position="1"/>
        <end position="18"/>
    </location>
</feature>
<feature type="chain" id="PRO_5045966925" evidence="2">
    <location>
        <begin position="19"/>
        <end position="662"/>
    </location>
</feature>
<evidence type="ECO:0000313" key="4">
    <source>
        <dbReference type="EMBL" id="MFC4475681.1"/>
    </source>
</evidence>
<evidence type="ECO:0000256" key="1">
    <source>
        <dbReference type="ARBA" id="ARBA00022729"/>
    </source>
</evidence>
<gene>
    <name evidence="4" type="ORF">ACFO3N_01240</name>
</gene>
<dbReference type="EMBL" id="JBHSFY010000001">
    <property type="protein sequence ID" value="MFC4475681.1"/>
    <property type="molecule type" value="Genomic_DNA"/>
</dbReference>
<dbReference type="RefSeq" id="WP_379794915.1">
    <property type="nucleotide sequence ID" value="NZ_JBHSFY010000001.1"/>
</dbReference>
<dbReference type="Pfam" id="PF18962">
    <property type="entry name" value="Por_Secre_tail"/>
    <property type="match status" value="1"/>
</dbReference>
<accession>A0ABV8Z6Q5</accession>
<name>A0ABV8Z6Q5_9FLAO</name>
<evidence type="ECO:0000313" key="5">
    <source>
        <dbReference type="Proteomes" id="UP001596003"/>
    </source>
</evidence>
<dbReference type="InterPro" id="IPR025667">
    <property type="entry name" value="SprB_repeat"/>
</dbReference>
<dbReference type="Proteomes" id="UP001596003">
    <property type="component" value="Unassembled WGS sequence"/>
</dbReference>
<comment type="caution">
    <text evidence="4">The sequence shown here is derived from an EMBL/GenBank/DDBJ whole genome shotgun (WGS) entry which is preliminary data.</text>
</comment>
<proteinExistence type="predicted"/>
<evidence type="ECO:0000256" key="2">
    <source>
        <dbReference type="SAM" id="SignalP"/>
    </source>
</evidence>
<dbReference type="Pfam" id="PF13573">
    <property type="entry name" value="SprB"/>
    <property type="match status" value="2"/>
</dbReference>